<name>A0AAE0LXV9_9PEZI</name>
<dbReference type="EMBL" id="JAUEPN010000001">
    <property type="protein sequence ID" value="KAK3300709.1"/>
    <property type="molecule type" value="Genomic_DNA"/>
</dbReference>
<feature type="transmembrane region" description="Helical" evidence="1">
    <location>
        <begin position="31"/>
        <end position="56"/>
    </location>
</feature>
<dbReference type="RefSeq" id="XP_062664223.1">
    <property type="nucleotide sequence ID" value="XM_062802815.1"/>
</dbReference>
<keyword evidence="1" id="KW-1133">Transmembrane helix</keyword>
<accession>A0AAE0LXV9</accession>
<protein>
    <submittedName>
        <fullName evidence="2">Uncharacterized protein</fullName>
    </submittedName>
</protein>
<sequence length="96" mass="10958">MSRLLYIPTLVYSHSSSVAFLLSVPSGTCTFRFFVSLIFCFPSLMYPSACICALLVHIPLLLCMSFRLCIFLLFALVLVRHLVCIPHFPSWIRRLS</sequence>
<keyword evidence="1" id="KW-0812">Transmembrane</keyword>
<comment type="caution">
    <text evidence="2">The sequence shown here is derived from an EMBL/GenBank/DDBJ whole genome shotgun (WGS) entry which is preliminary data.</text>
</comment>
<gene>
    <name evidence="2" type="ORF">B0H64DRAFT_381597</name>
</gene>
<dbReference type="GeneID" id="87839763"/>
<dbReference type="AlphaFoldDB" id="A0AAE0LXV9"/>
<keyword evidence="3" id="KW-1185">Reference proteome</keyword>
<evidence type="ECO:0000256" key="1">
    <source>
        <dbReference type="SAM" id="Phobius"/>
    </source>
</evidence>
<evidence type="ECO:0000313" key="3">
    <source>
        <dbReference type="Proteomes" id="UP001278766"/>
    </source>
</evidence>
<evidence type="ECO:0000313" key="2">
    <source>
        <dbReference type="EMBL" id="KAK3300709.1"/>
    </source>
</evidence>
<reference evidence="2" key="1">
    <citation type="journal article" date="2023" name="Mol. Phylogenet. Evol.">
        <title>Genome-scale phylogeny and comparative genomics of the fungal order Sordariales.</title>
        <authorList>
            <person name="Hensen N."/>
            <person name="Bonometti L."/>
            <person name="Westerberg I."/>
            <person name="Brannstrom I.O."/>
            <person name="Guillou S."/>
            <person name="Cros-Aarteil S."/>
            <person name="Calhoun S."/>
            <person name="Haridas S."/>
            <person name="Kuo A."/>
            <person name="Mondo S."/>
            <person name="Pangilinan J."/>
            <person name="Riley R."/>
            <person name="LaButti K."/>
            <person name="Andreopoulos B."/>
            <person name="Lipzen A."/>
            <person name="Chen C."/>
            <person name="Yan M."/>
            <person name="Daum C."/>
            <person name="Ng V."/>
            <person name="Clum A."/>
            <person name="Steindorff A."/>
            <person name="Ohm R.A."/>
            <person name="Martin F."/>
            <person name="Silar P."/>
            <person name="Natvig D.O."/>
            <person name="Lalanne C."/>
            <person name="Gautier V."/>
            <person name="Ament-Velasquez S.L."/>
            <person name="Kruys A."/>
            <person name="Hutchinson M.I."/>
            <person name="Powell A.J."/>
            <person name="Barry K."/>
            <person name="Miller A.N."/>
            <person name="Grigoriev I.V."/>
            <person name="Debuchy R."/>
            <person name="Gladieux P."/>
            <person name="Hiltunen Thoren M."/>
            <person name="Johannesson H."/>
        </authorList>
    </citation>
    <scope>NUCLEOTIDE SEQUENCE</scope>
    <source>
        <strain evidence="2">CBS 168.71</strain>
    </source>
</reference>
<organism evidence="2 3">
    <name type="scientific">Chaetomium fimeti</name>
    <dbReference type="NCBI Taxonomy" id="1854472"/>
    <lineage>
        <taxon>Eukaryota</taxon>
        <taxon>Fungi</taxon>
        <taxon>Dikarya</taxon>
        <taxon>Ascomycota</taxon>
        <taxon>Pezizomycotina</taxon>
        <taxon>Sordariomycetes</taxon>
        <taxon>Sordariomycetidae</taxon>
        <taxon>Sordariales</taxon>
        <taxon>Chaetomiaceae</taxon>
        <taxon>Chaetomium</taxon>
    </lineage>
</organism>
<feature type="transmembrane region" description="Helical" evidence="1">
    <location>
        <begin position="68"/>
        <end position="88"/>
    </location>
</feature>
<reference evidence="2" key="2">
    <citation type="submission" date="2023-06" db="EMBL/GenBank/DDBJ databases">
        <authorList>
            <consortium name="Lawrence Berkeley National Laboratory"/>
            <person name="Haridas S."/>
            <person name="Hensen N."/>
            <person name="Bonometti L."/>
            <person name="Westerberg I."/>
            <person name="Brannstrom I.O."/>
            <person name="Guillou S."/>
            <person name="Cros-Aarteil S."/>
            <person name="Calhoun S."/>
            <person name="Kuo A."/>
            <person name="Mondo S."/>
            <person name="Pangilinan J."/>
            <person name="Riley R."/>
            <person name="Labutti K."/>
            <person name="Andreopoulos B."/>
            <person name="Lipzen A."/>
            <person name="Chen C."/>
            <person name="Yanf M."/>
            <person name="Daum C."/>
            <person name="Ng V."/>
            <person name="Clum A."/>
            <person name="Steindorff A."/>
            <person name="Ohm R."/>
            <person name="Martin F."/>
            <person name="Silar P."/>
            <person name="Natvig D."/>
            <person name="Lalanne C."/>
            <person name="Gautier V."/>
            <person name="Ament-Velasquez S.L."/>
            <person name="Kruys A."/>
            <person name="Hutchinson M.I."/>
            <person name="Powell A.J."/>
            <person name="Barry K."/>
            <person name="Miller A.N."/>
            <person name="Grigoriev I.V."/>
            <person name="Debuchy R."/>
            <person name="Gladieux P."/>
            <person name="Thoren M.H."/>
            <person name="Johannesson H."/>
        </authorList>
    </citation>
    <scope>NUCLEOTIDE SEQUENCE</scope>
    <source>
        <strain evidence="2">CBS 168.71</strain>
    </source>
</reference>
<keyword evidence="1" id="KW-0472">Membrane</keyword>
<proteinExistence type="predicted"/>
<dbReference type="Proteomes" id="UP001278766">
    <property type="component" value="Unassembled WGS sequence"/>
</dbReference>